<dbReference type="Pfam" id="PF02362">
    <property type="entry name" value="B3"/>
    <property type="match status" value="3"/>
</dbReference>
<evidence type="ECO:0000256" key="4">
    <source>
        <dbReference type="ARBA" id="ARBA00023125"/>
    </source>
</evidence>
<evidence type="ECO:0000259" key="7">
    <source>
        <dbReference type="PROSITE" id="PS50863"/>
    </source>
</evidence>
<evidence type="ECO:0000256" key="6">
    <source>
        <dbReference type="ARBA" id="ARBA00023242"/>
    </source>
</evidence>
<comment type="subcellular location">
    <subcellularLocation>
        <location evidence="1">Nucleus</location>
    </subcellularLocation>
</comment>
<evidence type="ECO:0000256" key="1">
    <source>
        <dbReference type="ARBA" id="ARBA00004123"/>
    </source>
</evidence>
<dbReference type="Gene3D" id="2.40.330.10">
    <property type="entry name" value="DNA-binding pseudobarrel domain"/>
    <property type="match status" value="3"/>
</dbReference>
<keyword evidence="6" id="KW-0539">Nucleus</keyword>
<feature type="domain" description="TF-B3" evidence="7">
    <location>
        <begin position="157"/>
        <end position="256"/>
    </location>
</feature>
<evidence type="ECO:0000256" key="5">
    <source>
        <dbReference type="ARBA" id="ARBA00023163"/>
    </source>
</evidence>
<dbReference type="PANTHER" id="PTHR31674:SF62">
    <property type="entry name" value="B3 DOMAIN-CONTAINING PROTEIN REM14-RELATED"/>
    <property type="match status" value="1"/>
</dbReference>
<dbReference type="PROSITE" id="PS50863">
    <property type="entry name" value="B3"/>
    <property type="match status" value="3"/>
</dbReference>
<dbReference type="SUPFAM" id="SSF101936">
    <property type="entry name" value="DNA-binding pseudobarrel domain"/>
    <property type="match status" value="3"/>
</dbReference>
<organism evidence="8 9">
    <name type="scientific">Protea cynaroides</name>
    <dbReference type="NCBI Taxonomy" id="273540"/>
    <lineage>
        <taxon>Eukaryota</taxon>
        <taxon>Viridiplantae</taxon>
        <taxon>Streptophyta</taxon>
        <taxon>Embryophyta</taxon>
        <taxon>Tracheophyta</taxon>
        <taxon>Spermatophyta</taxon>
        <taxon>Magnoliopsida</taxon>
        <taxon>Proteales</taxon>
        <taxon>Proteaceae</taxon>
        <taxon>Protea</taxon>
    </lineage>
</organism>
<gene>
    <name evidence="8" type="ORF">NE237_023631</name>
</gene>
<dbReference type="EMBL" id="JAMYWD010000008">
    <property type="protein sequence ID" value="KAJ4963692.1"/>
    <property type="molecule type" value="Genomic_DNA"/>
</dbReference>
<dbReference type="GO" id="GO:0003677">
    <property type="term" value="F:DNA binding"/>
    <property type="evidence" value="ECO:0007669"/>
    <property type="project" value="UniProtKB-KW"/>
</dbReference>
<reference evidence="8" key="1">
    <citation type="journal article" date="2023" name="Plant J.">
        <title>The genome of the king protea, Protea cynaroides.</title>
        <authorList>
            <person name="Chang J."/>
            <person name="Duong T.A."/>
            <person name="Schoeman C."/>
            <person name="Ma X."/>
            <person name="Roodt D."/>
            <person name="Barker N."/>
            <person name="Li Z."/>
            <person name="Van de Peer Y."/>
            <person name="Mizrachi E."/>
        </authorList>
    </citation>
    <scope>NUCLEOTIDE SEQUENCE</scope>
    <source>
        <tissue evidence="8">Young leaves</tissue>
    </source>
</reference>
<evidence type="ECO:0000313" key="8">
    <source>
        <dbReference type="EMBL" id="KAJ4963692.1"/>
    </source>
</evidence>
<dbReference type="GO" id="GO:0005634">
    <property type="term" value="C:nucleus"/>
    <property type="evidence" value="ECO:0007669"/>
    <property type="project" value="UniProtKB-SubCell"/>
</dbReference>
<dbReference type="Proteomes" id="UP001141806">
    <property type="component" value="Unassembled WGS sequence"/>
</dbReference>
<keyword evidence="9" id="KW-1185">Reference proteome</keyword>
<accession>A0A9Q0K5K7</accession>
<dbReference type="PANTHER" id="PTHR31674">
    <property type="entry name" value="B3 DOMAIN-CONTAINING PROTEIN REM-LIKE 3-RELATED"/>
    <property type="match status" value="1"/>
</dbReference>
<feature type="domain" description="TF-B3" evidence="7">
    <location>
        <begin position="10"/>
        <end position="105"/>
    </location>
</feature>
<dbReference type="AlphaFoldDB" id="A0A9Q0K5K7"/>
<dbReference type="InterPro" id="IPR015300">
    <property type="entry name" value="DNA-bd_pseudobarrel_sf"/>
</dbReference>
<name>A0A9Q0K5K7_9MAGN</name>
<keyword evidence="5" id="KW-0804">Transcription</keyword>
<evidence type="ECO:0000256" key="3">
    <source>
        <dbReference type="ARBA" id="ARBA00023015"/>
    </source>
</evidence>
<comment type="caution">
    <text evidence="8">The sequence shown here is derived from an EMBL/GenBank/DDBJ whole genome shotgun (WGS) entry which is preliminary data.</text>
</comment>
<proteinExistence type="predicted"/>
<keyword evidence="4" id="KW-0238">DNA-binding</keyword>
<dbReference type="InterPro" id="IPR039218">
    <property type="entry name" value="REM_fam"/>
</dbReference>
<protein>
    <recommendedName>
        <fullName evidence="7">TF-B3 domain-containing protein</fullName>
    </recommendedName>
</protein>
<evidence type="ECO:0000256" key="2">
    <source>
        <dbReference type="ARBA" id="ARBA00022737"/>
    </source>
</evidence>
<keyword evidence="2" id="KW-0677">Repeat</keyword>
<dbReference type="SMART" id="SM01019">
    <property type="entry name" value="B3"/>
    <property type="match status" value="3"/>
</dbReference>
<feature type="domain" description="TF-B3" evidence="7">
    <location>
        <begin position="281"/>
        <end position="377"/>
    </location>
</feature>
<dbReference type="CDD" id="cd10017">
    <property type="entry name" value="B3_DNA"/>
    <property type="match status" value="3"/>
</dbReference>
<sequence length="377" mass="43651">METTSNGRWKKPLFFKPMLPPFHQLSIPRAFLKHLVDELSEEGDGEATLRNNRCDWKFWHVKIKGFCFTEGWADFVADNDIRIGYFVVFSYEGAMVFNVRIFNLCACEKEYSYPQPLVAIPMEAQKQENNDREETEEEIKITPPRGCNRPKATKPCSFKILMRHYNLRKDFVAIPMVFARYYGLTINIFKAILRDEKMRMWSVNLDRCRNGRVILLDGWHEFVSANQLKEGDSCLFKLNNSGANAIVLDVTVFSSSSKRRVPVKNNEQAEIKPSAVPRNPSFVTSLKPFNLKESRLNVPMNFARLNGLMGKQYGMILTDRKGRSWKVQLKHRKRKGTVSIYGDWVDISAANVLKDGDTFILELVQREKMPVMGFRLL</sequence>
<dbReference type="OrthoDB" id="1109907at2759"/>
<dbReference type="InterPro" id="IPR003340">
    <property type="entry name" value="B3_DNA-bd"/>
</dbReference>
<evidence type="ECO:0000313" key="9">
    <source>
        <dbReference type="Proteomes" id="UP001141806"/>
    </source>
</evidence>
<keyword evidence="3" id="KW-0805">Transcription regulation</keyword>